<dbReference type="CDD" id="cd00093">
    <property type="entry name" value="HTH_XRE"/>
    <property type="match status" value="1"/>
</dbReference>
<reference evidence="3" key="1">
    <citation type="journal article" date="2019" name="Int. J. Syst. Evol. Microbiol.">
        <title>The Global Catalogue of Microorganisms (GCM) 10K type strain sequencing project: providing services to taxonomists for standard genome sequencing and annotation.</title>
        <authorList>
            <consortium name="The Broad Institute Genomics Platform"/>
            <consortium name="The Broad Institute Genome Sequencing Center for Infectious Disease"/>
            <person name="Wu L."/>
            <person name="Ma J."/>
        </authorList>
    </citation>
    <scope>NUCLEOTIDE SEQUENCE [LARGE SCALE GENOMIC DNA]</scope>
    <source>
        <strain evidence="3">CCUG 53915</strain>
    </source>
</reference>
<dbReference type="InterPro" id="IPR010982">
    <property type="entry name" value="Lambda_DNA-bd_dom_sf"/>
</dbReference>
<gene>
    <name evidence="2" type="ORF">ACFQ38_02320</name>
</gene>
<dbReference type="RefSeq" id="WP_381479680.1">
    <property type="nucleotide sequence ID" value="NZ_JBHTLT010000013.1"/>
</dbReference>
<feature type="domain" description="HTH cro/C1-type" evidence="1">
    <location>
        <begin position="11"/>
        <end position="66"/>
    </location>
</feature>
<accession>A0ABW3TUP1</accession>
<dbReference type="Gene3D" id="1.10.260.40">
    <property type="entry name" value="lambda repressor-like DNA-binding domains"/>
    <property type="match status" value="1"/>
</dbReference>
<dbReference type="SUPFAM" id="SSF47413">
    <property type="entry name" value="lambda repressor-like DNA-binding domains"/>
    <property type="match status" value="1"/>
</dbReference>
<evidence type="ECO:0000313" key="2">
    <source>
        <dbReference type="EMBL" id="MFD1203964.1"/>
    </source>
</evidence>
<dbReference type="Proteomes" id="UP001597231">
    <property type="component" value="Unassembled WGS sequence"/>
</dbReference>
<keyword evidence="3" id="KW-1185">Reference proteome</keyword>
<dbReference type="SMART" id="SM00530">
    <property type="entry name" value="HTH_XRE"/>
    <property type="match status" value="1"/>
</dbReference>
<evidence type="ECO:0000259" key="1">
    <source>
        <dbReference type="PROSITE" id="PS50943"/>
    </source>
</evidence>
<dbReference type="Pfam" id="PF13443">
    <property type="entry name" value="HTH_26"/>
    <property type="match status" value="1"/>
</dbReference>
<dbReference type="PROSITE" id="PS50943">
    <property type="entry name" value="HTH_CROC1"/>
    <property type="match status" value="1"/>
</dbReference>
<protein>
    <submittedName>
        <fullName evidence="2">Helix-turn-helix domain-containing protein</fullName>
    </submittedName>
</protein>
<organism evidence="2 3">
    <name type="scientific">Sporosarcina contaminans</name>
    <dbReference type="NCBI Taxonomy" id="633403"/>
    <lineage>
        <taxon>Bacteria</taxon>
        <taxon>Bacillati</taxon>
        <taxon>Bacillota</taxon>
        <taxon>Bacilli</taxon>
        <taxon>Bacillales</taxon>
        <taxon>Caryophanaceae</taxon>
        <taxon>Sporosarcina</taxon>
    </lineage>
</organism>
<evidence type="ECO:0000313" key="3">
    <source>
        <dbReference type="Proteomes" id="UP001597231"/>
    </source>
</evidence>
<dbReference type="InterPro" id="IPR001387">
    <property type="entry name" value="Cro/C1-type_HTH"/>
</dbReference>
<name>A0ABW3TUP1_9BACL</name>
<proteinExistence type="predicted"/>
<comment type="caution">
    <text evidence="2">The sequence shown here is derived from an EMBL/GenBank/DDBJ whole genome shotgun (WGS) entry which is preliminary data.</text>
</comment>
<dbReference type="EMBL" id="JBHTLT010000013">
    <property type="protein sequence ID" value="MFD1203964.1"/>
    <property type="molecule type" value="Genomic_DNA"/>
</dbReference>
<sequence length="80" mass="9016">MSKGKKPFYKLKGYLAENGIKQKELAERIGMSEVSFSQKINRSGSVFTIDEVKLICETLGISADDFFLTMSFQKRDTTAI</sequence>